<dbReference type="OrthoDB" id="143720at2"/>
<sequence>MTANLTATGTTNPEQKTCVDAQCDCYIIWSLAQQFAMRQLVTHAPTHDHMPDYREGDPHVSNRQIEKATPEFISNYELRARRIAAAYARVYLEDFHLGDTKKIGRFYWLGLGAFASKQVAATLHQWQVKYAARWSVLIEGLGRGNLWLFNDVLAWFYAYAAGSDTFKKCAGSRNSNDFVEQVKNNFTRQKDHATSIDKVPYVVNGETGQKKEKKGYLQLTPLVDDGFKKVASWEMASEMDKPSIALSHLLSIAQHEQGEVLQGLIYDDRDFQWWLGNQRSALATADDTAIKNSIEMMKYGLTDGSDIALSPVIRALVPNLQLVMTPDYESDDMEFRPDAKDRLVLENYRQRMDWIKNVANKYHRLMQGNRQEKMRSYLEVIKSWGDERIAP</sequence>
<evidence type="ECO:0000313" key="2">
    <source>
        <dbReference type="Proteomes" id="UP000238169"/>
    </source>
</evidence>
<dbReference type="Proteomes" id="UP000238169">
    <property type="component" value="Unassembled WGS sequence"/>
</dbReference>
<reference evidence="2" key="1">
    <citation type="submission" date="2018-01" db="EMBL/GenBank/DDBJ databases">
        <authorList>
            <person name="Peeters C."/>
        </authorList>
    </citation>
    <scope>NUCLEOTIDE SEQUENCE [LARGE SCALE GENOMIC DNA]</scope>
</reference>
<dbReference type="InterPro" id="IPR019658">
    <property type="entry name" value="DUF2515"/>
</dbReference>
<dbReference type="EMBL" id="OGTP01000001">
    <property type="protein sequence ID" value="SPB12992.1"/>
    <property type="molecule type" value="Genomic_DNA"/>
</dbReference>
<protein>
    <submittedName>
        <fullName evidence="1">Uncharacterized protein</fullName>
    </submittedName>
</protein>
<organism evidence="1 2">
    <name type="scientific">Caballeronia novacaledonica</name>
    <dbReference type="NCBI Taxonomy" id="1544861"/>
    <lineage>
        <taxon>Bacteria</taxon>
        <taxon>Pseudomonadati</taxon>
        <taxon>Pseudomonadota</taxon>
        <taxon>Betaproteobacteria</taxon>
        <taxon>Burkholderiales</taxon>
        <taxon>Burkholderiaceae</taxon>
        <taxon>Caballeronia</taxon>
    </lineage>
</organism>
<gene>
    <name evidence="1" type="ORF">NOV72_00292</name>
</gene>
<name>A0A2U3HYU9_9BURK</name>
<accession>A0A2U3HYU9</accession>
<proteinExistence type="predicted"/>
<dbReference type="AlphaFoldDB" id="A0A2U3HYU9"/>
<evidence type="ECO:0000313" key="1">
    <source>
        <dbReference type="EMBL" id="SPB12992.1"/>
    </source>
</evidence>
<keyword evidence="2" id="KW-1185">Reference proteome</keyword>
<dbReference type="RefSeq" id="WP_106852792.1">
    <property type="nucleotide sequence ID" value="NZ_OGTP01000001.1"/>
</dbReference>
<dbReference type="Pfam" id="PF10720">
    <property type="entry name" value="DUF2515"/>
    <property type="match status" value="1"/>
</dbReference>